<evidence type="ECO:0000259" key="1">
    <source>
        <dbReference type="PROSITE" id="PS51186"/>
    </source>
</evidence>
<dbReference type="Gene3D" id="3.40.630.30">
    <property type="match status" value="1"/>
</dbReference>
<keyword evidence="2" id="KW-0012">Acyltransferase</keyword>
<organism evidence="2 3">
    <name type="scientific">Pantoea piersonii</name>
    <dbReference type="NCBI Taxonomy" id="2364647"/>
    <lineage>
        <taxon>Bacteria</taxon>
        <taxon>Pseudomonadati</taxon>
        <taxon>Pseudomonadota</taxon>
        <taxon>Gammaproteobacteria</taxon>
        <taxon>Enterobacterales</taxon>
        <taxon>Erwiniaceae</taxon>
        <taxon>Pantoea</taxon>
    </lineage>
</organism>
<dbReference type="SUPFAM" id="SSF55729">
    <property type="entry name" value="Acyl-CoA N-acyltransferases (Nat)"/>
    <property type="match status" value="1"/>
</dbReference>
<dbReference type="PANTHER" id="PTHR47237:SF2">
    <property type="entry name" value="BLL4206 PROTEIN"/>
    <property type="match status" value="1"/>
</dbReference>
<evidence type="ECO:0000313" key="3">
    <source>
        <dbReference type="Proteomes" id="UP001211544"/>
    </source>
</evidence>
<name>A0AAJ5UB49_9GAMM</name>
<dbReference type="Proteomes" id="UP001211544">
    <property type="component" value="Chromosome"/>
</dbReference>
<dbReference type="CDD" id="cd04301">
    <property type="entry name" value="NAT_SF"/>
    <property type="match status" value="1"/>
</dbReference>
<keyword evidence="3" id="KW-1185">Reference proteome</keyword>
<feature type="domain" description="N-acetyltransferase" evidence="1">
    <location>
        <begin position="3"/>
        <end position="143"/>
    </location>
</feature>
<dbReference type="InterPro" id="IPR041496">
    <property type="entry name" value="YitH/HolE_GNAT"/>
</dbReference>
<dbReference type="EMBL" id="CP104758">
    <property type="protein sequence ID" value="WBG92197.1"/>
    <property type="molecule type" value="Genomic_DNA"/>
</dbReference>
<dbReference type="RefSeq" id="WP_269950122.1">
    <property type="nucleotide sequence ID" value="NZ_CP104758.1"/>
</dbReference>
<dbReference type="InterPro" id="IPR052729">
    <property type="entry name" value="Acyl/Acetyltrans_Enzymes"/>
</dbReference>
<dbReference type="Pfam" id="PF18014">
    <property type="entry name" value="Acetyltransf_18"/>
    <property type="match status" value="1"/>
</dbReference>
<sequence length="282" mass="30897">MTTIFRALTAHDIERCHAMTQQLKWPHRREDWQQAITFGEGVVIEEQGELLGSAMLWRWGERAATIGLVMVDGQQQGRGLGKQLMLTLLEKVPDYNVRLHATEMGKGLYEKLGFVVTGQILQYQTRSLDATPPVSLPAGLQLRRAQAQDGPELTALDQQAHGMLRSQLIAHLIHQHQTVLLEDAQGEIHGFASLRRFGHGWAIGPVIATTFAVAQALIASLMQGLRGEFVRIDTDAALPLAGWLATLGLAQVDNPTTMVRGTPWTPPAGGMQAFGLMTQAMA</sequence>
<dbReference type="InterPro" id="IPR016181">
    <property type="entry name" value="Acyl_CoA_acyltransferase"/>
</dbReference>
<dbReference type="Gene3D" id="3.40.630.90">
    <property type="match status" value="1"/>
</dbReference>
<evidence type="ECO:0000313" key="2">
    <source>
        <dbReference type="EMBL" id="WBG92197.1"/>
    </source>
</evidence>
<dbReference type="KEGG" id="kpie:N5580_06590"/>
<protein>
    <submittedName>
        <fullName evidence="2">GNAT family N-acetyltransferase</fullName>
        <ecNumber evidence="2">2.3.1.-</ecNumber>
    </submittedName>
</protein>
<proteinExistence type="predicted"/>
<dbReference type="GO" id="GO:0016747">
    <property type="term" value="F:acyltransferase activity, transferring groups other than amino-acyl groups"/>
    <property type="evidence" value="ECO:0007669"/>
    <property type="project" value="InterPro"/>
</dbReference>
<gene>
    <name evidence="2" type="ORF">N5580_06590</name>
</gene>
<dbReference type="PROSITE" id="PS51186">
    <property type="entry name" value="GNAT"/>
    <property type="match status" value="1"/>
</dbReference>
<accession>A0AAJ5UB49</accession>
<dbReference type="AlphaFoldDB" id="A0AAJ5UB49"/>
<dbReference type="InterPro" id="IPR000182">
    <property type="entry name" value="GNAT_dom"/>
</dbReference>
<dbReference type="Pfam" id="PF00583">
    <property type="entry name" value="Acetyltransf_1"/>
    <property type="match status" value="1"/>
</dbReference>
<reference evidence="2 3" key="1">
    <citation type="journal article" date="2022" name="J Glob Antimicrob Resist">
        <title>First complete genome of a multidrug resistant strain of the novel human pathogen Kalamiella piersonii (GABEKP28) identified in human saliva.</title>
        <authorList>
            <person name="McDonagh F."/>
            <person name="Singh N.K."/>
            <person name="Venkateswaran K."/>
            <person name="Lonappan A.M."/>
            <person name="Hallahan B."/>
            <person name="Tuohy A."/>
            <person name="Burke L."/>
            <person name="Kovarova A."/>
            <person name="Miliotis G."/>
        </authorList>
    </citation>
    <scope>NUCLEOTIDE SEQUENCE [LARGE SCALE GENOMIC DNA]</scope>
    <source>
        <strain evidence="2 3">GABEKP28</strain>
    </source>
</reference>
<keyword evidence="2" id="KW-0808">Transferase</keyword>
<dbReference type="PANTHER" id="PTHR47237">
    <property type="entry name" value="SLL0310 PROTEIN"/>
    <property type="match status" value="1"/>
</dbReference>
<dbReference type="EC" id="2.3.1.-" evidence="2"/>